<feature type="compositionally biased region" description="Low complexity" evidence="1">
    <location>
        <begin position="62"/>
        <end position="71"/>
    </location>
</feature>
<reference evidence="2" key="1">
    <citation type="submission" date="2020-05" db="EMBL/GenBank/DDBJ databases">
        <authorList>
            <person name="Chiriac C."/>
            <person name="Salcher M."/>
            <person name="Ghai R."/>
            <person name="Kavagutti S V."/>
        </authorList>
    </citation>
    <scope>NUCLEOTIDE SEQUENCE</scope>
</reference>
<gene>
    <name evidence="2" type="ORF">UFOPK4347_01817</name>
</gene>
<dbReference type="EMBL" id="CAFBQU010000107">
    <property type="protein sequence ID" value="CAB5068467.1"/>
    <property type="molecule type" value="Genomic_DNA"/>
</dbReference>
<sequence length="84" mass="8430">MERSTSRAESASVPVRVSADHNLMSFSNSKMARVAPFASPAASADSNSSRRSCATLTKDVATTSGSSTTTTDGGGVALGATVGF</sequence>
<dbReference type="AlphaFoldDB" id="A0A6J7UX05"/>
<evidence type="ECO:0000256" key="1">
    <source>
        <dbReference type="SAM" id="MobiDB-lite"/>
    </source>
</evidence>
<organism evidence="2">
    <name type="scientific">freshwater metagenome</name>
    <dbReference type="NCBI Taxonomy" id="449393"/>
    <lineage>
        <taxon>unclassified sequences</taxon>
        <taxon>metagenomes</taxon>
        <taxon>ecological metagenomes</taxon>
    </lineage>
</organism>
<feature type="compositionally biased region" description="Low complexity" evidence="1">
    <location>
        <begin position="37"/>
        <end position="54"/>
    </location>
</feature>
<name>A0A6J7UX05_9ZZZZ</name>
<accession>A0A6J7UX05</accession>
<evidence type="ECO:0000313" key="2">
    <source>
        <dbReference type="EMBL" id="CAB5068467.1"/>
    </source>
</evidence>
<protein>
    <submittedName>
        <fullName evidence="2">Unannotated protein</fullName>
    </submittedName>
</protein>
<proteinExistence type="predicted"/>
<feature type="region of interest" description="Disordered" evidence="1">
    <location>
        <begin position="37"/>
        <end position="84"/>
    </location>
</feature>